<accession>A0ABR2ZSC0</accession>
<keyword evidence="2" id="KW-1185">Reference proteome</keyword>
<dbReference type="EMBL" id="JBBXMP010000060">
    <property type="protein sequence ID" value="KAL0064575.1"/>
    <property type="molecule type" value="Genomic_DNA"/>
</dbReference>
<evidence type="ECO:0000313" key="1">
    <source>
        <dbReference type="EMBL" id="KAL0064575.1"/>
    </source>
</evidence>
<protein>
    <submittedName>
        <fullName evidence="1">Uncharacterized protein</fullName>
    </submittedName>
</protein>
<proteinExistence type="predicted"/>
<reference evidence="1 2" key="1">
    <citation type="submission" date="2024-05" db="EMBL/GenBank/DDBJ databases">
        <title>A draft genome resource for the thread blight pathogen Marasmius tenuissimus strain MS-2.</title>
        <authorList>
            <person name="Yulfo-Soto G.E."/>
            <person name="Baruah I.K."/>
            <person name="Amoako-Attah I."/>
            <person name="Bukari Y."/>
            <person name="Meinhardt L.W."/>
            <person name="Bailey B.A."/>
            <person name="Cohen S.P."/>
        </authorList>
    </citation>
    <scope>NUCLEOTIDE SEQUENCE [LARGE SCALE GENOMIC DNA]</scope>
    <source>
        <strain evidence="1 2">MS-2</strain>
    </source>
</reference>
<comment type="caution">
    <text evidence="1">The sequence shown here is derived from an EMBL/GenBank/DDBJ whole genome shotgun (WGS) entry which is preliminary data.</text>
</comment>
<sequence>MSNRQQSRTTTPPVAPLLSQWQVARQLDQIGRPPTPFRISQTSIEILHIITALGIHAKSTPSVTRLAITPPLWRSRLEPWIKALLATSLAAEGTGSYPINMHAFRADALRLIPGFLNAMVRASIPITPVDSSNEAYALTPQLQHLFAKAWLEMLREGHSAIDEWTILLVHLNQYSPNGLVDEHVLPFFRQEDTFSIVRHIASVTPCLDSMSPHDLSGFVGFLCLFAHIAPKSRASLSQASEPCHCQGAVGAPAILSQLLTKLLRMKHDDGTGRRLDTSVNKPASLSAIFVLTLALDGPGSVSQALASGLFSTFLKRPHRIAALPAEPQKAMCVLLKVISRFMIYPKVLHELSRVVRKGEQNHDSDMSPASLLWDCWKNCLQKAAYLYAVRQNLKERGALYRCSVAAVEPSSSCC</sequence>
<organism evidence="1 2">
    <name type="scientific">Marasmius tenuissimus</name>
    <dbReference type="NCBI Taxonomy" id="585030"/>
    <lineage>
        <taxon>Eukaryota</taxon>
        <taxon>Fungi</taxon>
        <taxon>Dikarya</taxon>
        <taxon>Basidiomycota</taxon>
        <taxon>Agaricomycotina</taxon>
        <taxon>Agaricomycetes</taxon>
        <taxon>Agaricomycetidae</taxon>
        <taxon>Agaricales</taxon>
        <taxon>Marasmiineae</taxon>
        <taxon>Marasmiaceae</taxon>
        <taxon>Marasmius</taxon>
    </lineage>
</organism>
<gene>
    <name evidence="1" type="ORF">AAF712_008520</name>
</gene>
<evidence type="ECO:0000313" key="2">
    <source>
        <dbReference type="Proteomes" id="UP001437256"/>
    </source>
</evidence>
<dbReference type="Proteomes" id="UP001437256">
    <property type="component" value="Unassembled WGS sequence"/>
</dbReference>
<name>A0ABR2ZSC0_9AGAR</name>